<name>A0A830CNJ1_9LAMI</name>
<gene>
    <name evidence="1" type="ORF">PHJA_002232600</name>
</gene>
<accession>A0A830CNJ1</accession>
<dbReference type="PANTHER" id="PTHR43383">
    <property type="entry name" value="NODULIN 6"/>
    <property type="match status" value="1"/>
</dbReference>
<dbReference type="Gene3D" id="3.20.20.140">
    <property type="entry name" value="Metal-dependent hydrolases"/>
    <property type="match status" value="1"/>
</dbReference>
<keyword evidence="2" id="KW-1185">Reference proteome</keyword>
<dbReference type="AlphaFoldDB" id="A0A830CNJ1"/>
<dbReference type="OrthoDB" id="77835at2759"/>
<proteinExistence type="predicted"/>
<dbReference type="EMBL" id="BMAC01000646">
    <property type="protein sequence ID" value="GFQ00887.1"/>
    <property type="molecule type" value="Genomic_DNA"/>
</dbReference>
<dbReference type="PANTHER" id="PTHR43383:SF2">
    <property type="entry name" value="AMIDOHYDROLASE 2 FAMILY PROTEIN"/>
    <property type="match status" value="1"/>
</dbReference>
<dbReference type="Proteomes" id="UP000653305">
    <property type="component" value="Unassembled WGS sequence"/>
</dbReference>
<protein>
    <submittedName>
        <fullName evidence="1">Protein flug</fullName>
    </submittedName>
</protein>
<sequence>MDKFAALKTAVDTAELVDAHAHNIVAVDSNFPFLNCFSEATGEALSYAPHTINFKRSLREIAELYGSDDLSLDAVQEYRSRSGVESVTDKCLKAANISAIFIDDGLELDKKLEIEWHKKFVSFVGRIVRIERVAEKILDEVHLFDILIYPLPVGP</sequence>
<evidence type="ECO:0000313" key="2">
    <source>
        <dbReference type="Proteomes" id="UP000653305"/>
    </source>
</evidence>
<comment type="caution">
    <text evidence="1">The sequence shown here is derived from an EMBL/GenBank/DDBJ whole genome shotgun (WGS) entry which is preliminary data.</text>
</comment>
<reference evidence="1" key="1">
    <citation type="submission" date="2020-07" db="EMBL/GenBank/DDBJ databases">
        <title>Ethylene signaling mediates host invasion by parasitic plants.</title>
        <authorList>
            <person name="Yoshida S."/>
        </authorList>
    </citation>
    <scope>NUCLEOTIDE SEQUENCE</scope>
    <source>
        <strain evidence="1">Okayama</strain>
    </source>
</reference>
<organism evidence="1 2">
    <name type="scientific">Phtheirospermum japonicum</name>
    <dbReference type="NCBI Taxonomy" id="374723"/>
    <lineage>
        <taxon>Eukaryota</taxon>
        <taxon>Viridiplantae</taxon>
        <taxon>Streptophyta</taxon>
        <taxon>Embryophyta</taxon>
        <taxon>Tracheophyta</taxon>
        <taxon>Spermatophyta</taxon>
        <taxon>Magnoliopsida</taxon>
        <taxon>eudicotyledons</taxon>
        <taxon>Gunneridae</taxon>
        <taxon>Pentapetalae</taxon>
        <taxon>asterids</taxon>
        <taxon>lamiids</taxon>
        <taxon>Lamiales</taxon>
        <taxon>Orobanchaceae</taxon>
        <taxon>Orobanchaceae incertae sedis</taxon>
        <taxon>Phtheirospermum</taxon>
    </lineage>
</organism>
<evidence type="ECO:0000313" key="1">
    <source>
        <dbReference type="EMBL" id="GFQ00887.1"/>
    </source>
</evidence>